<accession>A0AAN6SCJ1</accession>
<feature type="compositionally biased region" description="Low complexity" evidence="1">
    <location>
        <begin position="409"/>
        <end position="422"/>
    </location>
</feature>
<proteinExistence type="predicted"/>
<reference evidence="2" key="2">
    <citation type="submission" date="2023-06" db="EMBL/GenBank/DDBJ databases">
        <authorList>
            <consortium name="Lawrence Berkeley National Laboratory"/>
            <person name="Mondo S.J."/>
            <person name="Hensen N."/>
            <person name="Bonometti L."/>
            <person name="Westerberg I."/>
            <person name="Brannstrom I.O."/>
            <person name="Guillou S."/>
            <person name="Cros-Aarteil S."/>
            <person name="Calhoun S."/>
            <person name="Haridas S."/>
            <person name="Kuo A."/>
            <person name="Pangilinan J."/>
            <person name="Riley R."/>
            <person name="Labutti K."/>
            <person name="Andreopoulos B."/>
            <person name="Lipzen A."/>
            <person name="Chen C."/>
            <person name="Yanf M."/>
            <person name="Daum C."/>
            <person name="Ng V."/>
            <person name="Clum A."/>
            <person name="Steindorff A."/>
            <person name="Ohm R."/>
            <person name="Martin F."/>
            <person name="Silar P."/>
            <person name="Natvig D."/>
            <person name="Lalanne C."/>
            <person name="Gautier V."/>
            <person name="Ament-Velasquez S.L."/>
            <person name="Kruys A."/>
            <person name="Hutchinson M.I."/>
            <person name="Powell A.J."/>
            <person name="Barry K."/>
            <person name="Miller A.N."/>
            <person name="Grigoriev I.V."/>
            <person name="Debuchy R."/>
            <person name="Gladieux P."/>
            <person name="Thoren M.H."/>
            <person name="Johannesson H."/>
        </authorList>
    </citation>
    <scope>NUCLEOTIDE SEQUENCE</scope>
    <source>
        <strain evidence="2">CBS 626.80</strain>
    </source>
</reference>
<keyword evidence="3" id="KW-1185">Reference proteome</keyword>
<feature type="region of interest" description="Disordered" evidence="1">
    <location>
        <begin position="273"/>
        <end position="349"/>
    </location>
</feature>
<feature type="compositionally biased region" description="Polar residues" evidence="1">
    <location>
        <begin position="136"/>
        <end position="158"/>
    </location>
</feature>
<evidence type="ECO:0000256" key="1">
    <source>
        <dbReference type="SAM" id="MobiDB-lite"/>
    </source>
</evidence>
<evidence type="ECO:0000313" key="2">
    <source>
        <dbReference type="EMBL" id="KAK3948620.1"/>
    </source>
</evidence>
<reference evidence="2" key="1">
    <citation type="journal article" date="2023" name="Mol. Phylogenet. Evol.">
        <title>Genome-scale phylogeny and comparative genomics of the fungal order Sordariales.</title>
        <authorList>
            <person name="Hensen N."/>
            <person name="Bonometti L."/>
            <person name="Westerberg I."/>
            <person name="Brannstrom I.O."/>
            <person name="Guillou S."/>
            <person name="Cros-Aarteil S."/>
            <person name="Calhoun S."/>
            <person name="Haridas S."/>
            <person name="Kuo A."/>
            <person name="Mondo S."/>
            <person name="Pangilinan J."/>
            <person name="Riley R."/>
            <person name="LaButti K."/>
            <person name="Andreopoulos B."/>
            <person name="Lipzen A."/>
            <person name="Chen C."/>
            <person name="Yan M."/>
            <person name="Daum C."/>
            <person name="Ng V."/>
            <person name="Clum A."/>
            <person name="Steindorff A."/>
            <person name="Ohm R.A."/>
            <person name="Martin F."/>
            <person name="Silar P."/>
            <person name="Natvig D.O."/>
            <person name="Lalanne C."/>
            <person name="Gautier V."/>
            <person name="Ament-Velasquez S.L."/>
            <person name="Kruys A."/>
            <person name="Hutchinson M.I."/>
            <person name="Powell A.J."/>
            <person name="Barry K."/>
            <person name="Miller A.N."/>
            <person name="Grigoriev I.V."/>
            <person name="Debuchy R."/>
            <person name="Gladieux P."/>
            <person name="Hiltunen Thoren M."/>
            <person name="Johannesson H."/>
        </authorList>
    </citation>
    <scope>NUCLEOTIDE SEQUENCE</scope>
    <source>
        <strain evidence="2">CBS 626.80</strain>
    </source>
</reference>
<dbReference type="EMBL" id="MU859254">
    <property type="protein sequence ID" value="KAK3948620.1"/>
    <property type="molecule type" value="Genomic_DNA"/>
</dbReference>
<gene>
    <name evidence="2" type="ORF">QBC32DRAFT_380777</name>
</gene>
<feature type="region of interest" description="Disordered" evidence="1">
    <location>
        <begin position="374"/>
        <end position="508"/>
    </location>
</feature>
<dbReference type="AlphaFoldDB" id="A0AAN6SCJ1"/>
<protein>
    <submittedName>
        <fullName evidence="2">Uncharacterized protein</fullName>
    </submittedName>
</protein>
<sequence>MSTQEQWSQGRAWYRVPEEDHELFFNLLSEWPVLSDSPDYWTELDAGKLRLEVKPGPEHEWHDEWRDRLMRGEASYGAHGPPHPPPFKLHPPWDSKNMVRDHPYPYYFVEDSPKKLWLEEQAKLKDLKKKKKKKPQGQQEQTSEAGPSQQNSTSTAKQANHDTSRSSTRGSRAQSIPPSPPTESSNPGTQPSTRDKGKGKAVDPLTSTESTAAPVTGPSHASAPASLSASVSASTSTVAGPSIANPHATTSTTTGATTGAANHNTTIIVNTATASKEESSQDAVANAAKEKSTASVKGKPIKIKLIPPGNKKDIKGKGKAVDKPSNTNNNSNKITKHKGSKKPVAVATHIPIKRSQVVKGKYWVFKLDPSMFTEEGSIREEFRSGKGKGELNASSSSANDKGKGNGEGSSSTASSSKTATASNNGIDNSGDELALGRDSDDSNSSSETDDSKDSDFTITTKPKKGKGTTTAATTTEPKPNTITTTASSSQSSSSKRKRTTDDTGDEERNTYYVLRCPLGNNCMTQSSSTHNAPASMKGVFCRHPFKKRRAMDHIERCGLDGELNNEEEIWRNCCLKVIPDRINTPVNDEWAVKHNRTVVRSLVHKAGGGKREKKMLEEEMEEEL</sequence>
<feature type="region of interest" description="Disordered" evidence="1">
    <location>
        <begin position="126"/>
        <end position="259"/>
    </location>
</feature>
<evidence type="ECO:0000313" key="3">
    <source>
        <dbReference type="Proteomes" id="UP001303222"/>
    </source>
</evidence>
<name>A0AAN6SCJ1_9PEZI</name>
<feature type="compositionally biased region" description="Polar residues" evidence="1">
    <location>
        <begin position="165"/>
        <end position="192"/>
    </location>
</feature>
<dbReference type="Proteomes" id="UP001303222">
    <property type="component" value="Unassembled WGS sequence"/>
</dbReference>
<feature type="compositionally biased region" description="Low complexity" evidence="1">
    <location>
        <begin position="217"/>
        <end position="259"/>
    </location>
</feature>
<comment type="caution">
    <text evidence="2">The sequence shown here is derived from an EMBL/GenBank/DDBJ whole genome shotgun (WGS) entry which is preliminary data.</text>
</comment>
<feature type="compositionally biased region" description="Basic and acidic residues" evidence="1">
    <location>
        <begin position="310"/>
        <end position="322"/>
    </location>
</feature>
<feature type="compositionally biased region" description="Low complexity" evidence="1">
    <location>
        <begin position="467"/>
        <end position="493"/>
    </location>
</feature>
<feature type="compositionally biased region" description="Basic residues" evidence="1">
    <location>
        <begin position="126"/>
        <end position="135"/>
    </location>
</feature>
<feature type="compositionally biased region" description="Basic and acidic residues" evidence="1">
    <location>
        <begin position="376"/>
        <end position="389"/>
    </location>
</feature>
<organism evidence="2 3">
    <name type="scientific">Pseudoneurospora amorphoporcata</name>
    <dbReference type="NCBI Taxonomy" id="241081"/>
    <lineage>
        <taxon>Eukaryota</taxon>
        <taxon>Fungi</taxon>
        <taxon>Dikarya</taxon>
        <taxon>Ascomycota</taxon>
        <taxon>Pezizomycotina</taxon>
        <taxon>Sordariomycetes</taxon>
        <taxon>Sordariomycetidae</taxon>
        <taxon>Sordariales</taxon>
        <taxon>Sordariaceae</taxon>
        <taxon>Pseudoneurospora</taxon>
    </lineage>
</organism>